<keyword evidence="3" id="KW-0150">Chloroplast</keyword>
<dbReference type="GO" id="GO:0047714">
    <property type="term" value="F:galactolipase activity"/>
    <property type="evidence" value="ECO:0007669"/>
    <property type="project" value="UniProtKB-ARBA"/>
</dbReference>
<evidence type="ECO:0000256" key="5">
    <source>
        <dbReference type="ARBA" id="ARBA00022801"/>
    </source>
</evidence>
<keyword evidence="4" id="KW-0934">Plastid</keyword>
<dbReference type="Gene3D" id="3.40.50.1820">
    <property type="entry name" value="alpha/beta hydrolase"/>
    <property type="match status" value="1"/>
</dbReference>
<keyword evidence="5" id="KW-0378">Hydrolase</keyword>
<evidence type="ECO:0000256" key="7">
    <source>
        <dbReference type="ARBA" id="ARBA00022963"/>
    </source>
</evidence>
<evidence type="ECO:0000256" key="2">
    <source>
        <dbReference type="ARBA" id="ARBA00010701"/>
    </source>
</evidence>
<dbReference type="InterPro" id="IPR002921">
    <property type="entry name" value="Fungal_lipase-type"/>
</dbReference>
<evidence type="ECO:0000256" key="8">
    <source>
        <dbReference type="ARBA" id="ARBA00023098"/>
    </source>
</evidence>
<evidence type="ECO:0000259" key="9">
    <source>
        <dbReference type="Pfam" id="PF01764"/>
    </source>
</evidence>
<dbReference type="EMBL" id="OIVN01001957">
    <property type="protein sequence ID" value="SPC99276.1"/>
    <property type="molecule type" value="Genomic_DNA"/>
</dbReference>
<dbReference type="GO" id="GO:0016042">
    <property type="term" value="P:lipid catabolic process"/>
    <property type="evidence" value="ECO:0007669"/>
    <property type="project" value="UniProtKB-KW"/>
</dbReference>
<keyword evidence="8" id="KW-0443">Lipid metabolism</keyword>
<organism evidence="10">
    <name type="scientific">Fagus sylvatica</name>
    <name type="common">Beechnut</name>
    <dbReference type="NCBI Taxonomy" id="28930"/>
    <lineage>
        <taxon>Eukaryota</taxon>
        <taxon>Viridiplantae</taxon>
        <taxon>Streptophyta</taxon>
        <taxon>Embryophyta</taxon>
        <taxon>Tracheophyta</taxon>
        <taxon>Spermatophyta</taxon>
        <taxon>Magnoliopsida</taxon>
        <taxon>eudicotyledons</taxon>
        <taxon>Gunneridae</taxon>
        <taxon>Pentapetalae</taxon>
        <taxon>rosids</taxon>
        <taxon>fabids</taxon>
        <taxon>Fagales</taxon>
        <taxon>Fagaceae</taxon>
        <taxon>Fagus</taxon>
    </lineage>
</organism>
<keyword evidence="7" id="KW-0442">Lipid degradation</keyword>
<evidence type="ECO:0000256" key="6">
    <source>
        <dbReference type="ARBA" id="ARBA00022946"/>
    </source>
</evidence>
<dbReference type="GO" id="GO:0008970">
    <property type="term" value="F:phospholipase A1 activity"/>
    <property type="evidence" value="ECO:0007669"/>
    <property type="project" value="UniProtKB-ARBA"/>
</dbReference>
<feature type="domain" description="Fungal lipase-type" evidence="9">
    <location>
        <begin position="243"/>
        <end position="387"/>
    </location>
</feature>
<dbReference type="SUPFAM" id="SSF53474">
    <property type="entry name" value="alpha/beta-Hydrolases"/>
    <property type="match status" value="1"/>
</dbReference>
<gene>
    <name evidence="10" type="ORF">FSB_LOCUS18783</name>
    <name evidence="11" type="ORF">FSB_LOCUS27158</name>
</gene>
<comment type="similarity">
    <text evidence="2">Belongs to the AB hydrolase superfamily. Lipase family.</text>
</comment>
<evidence type="ECO:0000313" key="10">
    <source>
        <dbReference type="EMBL" id="SPC90901.1"/>
    </source>
</evidence>
<name>A0A2N9FVF1_FAGSY</name>
<evidence type="ECO:0000256" key="3">
    <source>
        <dbReference type="ARBA" id="ARBA00022528"/>
    </source>
</evidence>
<dbReference type="GO" id="GO:0009507">
    <property type="term" value="C:chloroplast"/>
    <property type="evidence" value="ECO:0007669"/>
    <property type="project" value="UniProtKB-SubCell"/>
</dbReference>
<dbReference type="EMBL" id="OIVN01001187">
    <property type="protein sequence ID" value="SPC90901.1"/>
    <property type="molecule type" value="Genomic_DNA"/>
</dbReference>
<dbReference type="InterPro" id="IPR029058">
    <property type="entry name" value="AB_hydrolase_fold"/>
</dbReference>
<evidence type="ECO:0000313" key="11">
    <source>
        <dbReference type="EMBL" id="SPC99276.1"/>
    </source>
</evidence>
<dbReference type="PANTHER" id="PTHR31403">
    <property type="entry name" value="PHOSPHOLIPASE A1-IBETA2, CHLOROPLASTIC"/>
    <property type="match status" value="1"/>
</dbReference>
<dbReference type="Pfam" id="PF01764">
    <property type="entry name" value="Lipase_3"/>
    <property type="match status" value="1"/>
</dbReference>
<sequence>MEVSTLRQVTMEKGAKKTKWVLKLKFGVTWEAIRKAASSTMKRHRFHLTCASSIKQLSPVRVHQAAALKPIPRAKTKKNVRNGTKSLAYLLNLPYTASDFIDRGDQMTPTKSQKENISAKWHEIQGLLNWESLIDPLQPWLRCEVIKYGEFVQATYDAFDFDPLSEYCGSCRYNRHKLFEELGLTKNGYKVTKYIYAMSHVDVPQWLERSHLGETWSKDSNWMGYVAVSNNEESKRIGRRDIVMAWRGTVAPTEWFTDLKAKLESIGNGNIKVQHGFLSIYKKKSERTRYNKLSASEQVMQEVNRLIEFYKGEEISFTITGHSLGGALALLNAYEAATLIPGLPISVISFGAPRVGNLAFKDKLTEMKVKTLRIVVKQDIVPKVPGIIFNNILHKLNFVTQKFNWVYRHVGTELKLDVFTSPYLKHESDLLGCHNLELYLHLLDGFLSKQSKFRWNARRDVALVNKTSDMLIEELRIPEFWYELPYKGLVLNKYGRWVKPSREAEDIPSPFSVASEHESALIHR</sequence>
<dbReference type="FunFam" id="3.40.50.1820:FF:000065">
    <property type="entry name" value="Phospholipase A1-II 3"/>
    <property type="match status" value="1"/>
</dbReference>
<protein>
    <recommendedName>
        <fullName evidence="9">Fungal lipase-type domain-containing protein</fullName>
    </recommendedName>
</protein>
<dbReference type="AlphaFoldDB" id="A0A2N9FVF1"/>
<reference evidence="10" key="1">
    <citation type="submission" date="2018-02" db="EMBL/GenBank/DDBJ databases">
        <authorList>
            <person name="Cohen D.B."/>
            <person name="Kent A.D."/>
        </authorList>
    </citation>
    <scope>NUCLEOTIDE SEQUENCE</scope>
</reference>
<dbReference type="PANTHER" id="PTHR31403:SF13">
    <property type="entry name" value="ALPHA_BETA-HYDROLASES SUPERFAMILY PROTEIN"/>
    <property type="match status" value="1"/>
</dbReference>
<keyword evidence="6" id="KW-0809">Transit peptide</keyword>
<comment type="subcellular location">
    <subcellularLocation>
        <location evidence="1">Plastid</location>
        <location evidence="1">Chloroplast</location>
    </subcellularLocation>
</comment>
<dbReference type="CDD" id="cd00519">
    <property type="entry name" value="Lipase_3"/>
    <property type="match status" value="1"/>
</dbReference>
<accession>A0A2N9FVF1</accession>
<evidence type="ECO:0000256" key="1">
    <source>
        <dbReference type="ARBA" id="ARBA00004229"/>
    </source>
</evidence>
<proteinExistence type="inferred from homology"/>
<evidence type="ECO:0000256" key="4">
    <source>
        <dbReference type="ARBA" id="ARBA00022640"/>
    </source>
</evidence>